<accession>A0A8S5LXT9</accession>
<dbReference type="EMBL" id="BK014762">
    <property type="protein sequence ID" value="DAD74619.1"/>
    <property type="molecule type" value="Genomic_DNA"/>
</dbReference>
<sequence length="32" mass="3775">MQYKTNFLYSSLIVIVQLRGINSYRSQKSSSY</sequence>
<evidence type="ECO:0000313" key="1">
    <source>
        <dbReference type="EMBL" id="DAD74619.1"/>
    </source>
</evidence>
<organism evidence="1">
    <name type="scientific">Myoviridae sp. ctZgq1</name>
    <dbReference type="NCBI Taxonomy" id="2826666"/>
    <lineage>
        <taxon>Viruses</taxon>
        <taxon>Duplodnaviria</taxon>
        <taxon>Heunggongvirae</taxon>
        <taxon>Uroviricota</taxon>
        <taxon>Caudoviricetes</taxon>
    </lineage>
</organism>
<protein>
    <submittedName>
        <fullName evidence="1">Uncharacterized protein</fullName>
    </submittedName>
</protein>
<proteinExistence type="predicted"/>
<reference evidence="1" key="1">
    <citation type="journal article" date="2021" name="Proc. Natl. Acad. Sci. U.S.A.">
        <title>A Catalog of Tens of Thousands of Viruses from Human Metagenomes Reveals Hidden Associations with Chronic Diseases.</title>
        <authorList>
            <person name="Tisza M.J."/>
            <person name="Buck C.B."/>
        </authorList>
    </citation>
    <scope>NUCLEOTIDE SEQUENCE</scope>
    <source>
        <strain evidence="1">CtZgq1</strain>
    </source>
</reference>
<name>A0A8S5LXT9_9CAUD</name>